<dbReference type="OrthoDB" id="1955013at2"/>
<dbReference type="Proteomes" id="UP001142078">
    <property type="component" value="Unassembled WGS sequence"/>
</dbReference>
<evidence type="ECO:0000313" key="3">
    <source>
        <dbReference type="Proteomes" id="UP001142078"/>
    </source>
</evidence>
<evidence type="ECO:0000256" key="1">
    <source>
        <dbReference type="SAM" id="Phobius"/>
    </source>
</evidence>
<accession>A0A9X2MGC3</accession>
<organism evidence="2 3">
    <name type="scientific">Anaerosalibacter massiliensis</name>
    <dbReference type="NCBI Taxonomy" id="1347392"/>
    <lineage>
        <taxon>Bacteria</taxon>
        <taxon>Bacillati</taxon>
        <taxon>Bacillota</taxon>
        <taxon>Tissierellia</taxon>
        <taxon>Tissierellales</taxon>
        <taxon>Sporanaerobacteraceae</taxon>
        <taxon>Anaerosalibacter</taxon>
    </lineage>
</organism>
<protein>
    <submittedName>
        <fullName evidence="2">Uncharacterized protein</fullName>
    </submittedName>
</protein>
<gene>
    <name evidence="2" type="ORF">NSA23_10510</name>
</gene>
<dbReference type="EMBL" id="JANJZL010000007">
    <property type="protein sequence ID" value="MCR2044542.1"/>
    <property type="molecule type" value="Genomic_DNA"/>
</dbReference>
<keyword evidence="3" id="KW-1185">Reference proteome</keyword>
<sequence length="162" mass="18852">MKHYDELEWIFYKEKILPEQKLEKMEEHLYECDDCMDTFLSLIDNKEINGAEEIIPLNFTSSVVDNVQRTKYKIMTNKQKSNMTFKNIFGYYVAVAAVAIILTWGGFFSNLVDTLPQVANSAVNKEKLNVPNIVFNMSEKIVNKTSNFINEFQFLNGKEELK</sequence>
<dbReference type="RefSeq" id="WP_042678646.1">
    <property type="nucleotide sequence ID" value="NZ_CABKTM010000007.1"/>
</dbReference>
<comment type="caution">
    <text evidence="2">The sequence shown here is derived from an EMBL/GenBank/DDBJ whole genome shotgun (WGS) entry which is preliminary data.</text>
</comment>
<keyword evidence="1" id="KW-0812">Transmembrane</keyword>
<feature type="transmembrane region" description="Helical" evidence="1">
    <location>
        <begin position="88"/>
        <end position="107"/>
    </location>
</feature>
<keyword evidence="1" id="KW-0472">Membrane</keyword>
<keyword evidence="1" id="KW-1133">Transmembrane helix</keyword>
<evidence type="ECO:0000313" key="2">
    <source>
        <dbReference type="EMBL" id="MCR2044542.1"/>
    </source>
</evidence>
<reference evidence="2" key="1">
    <citation type="submission" date="2022-07" db="EMBL/GenBank/DDBJ databases">
        <title>Enhanced cultured diversity of the mouse gut microbiota enables custom-made synthetic communities.</title>
        <authorList>
            <person name="Afrizal A."/>
        </authorList>
    </citation>
    <scope>NUCLEOTIDE SEQUENCE</scope>
    <source>
        <strain evidence="2">DSM 29482</strain>
    </source>
</reference>
<dbReference type="AlphaFoldDB" id="A0A9X2MGC3"/>
<name>A0A9X2MGC3_9FIRM</name>
<proteinExistence type="predicted"/>